<evidence type="ECO:0000256" key="6">
    <source>
        <dbReference type="ARBA" id="ARBA00022989"/>
    </source>
</evidence>
<dbReference type="InterPro" id="IPR045584">
    <property type="entry name" value="Pilin-like"/>
</dbReference>
<dbReference type="EMBL" id="MHCU01000019">
    <property type="protein sequence ID" value="OGY27873.1"/>
    <property type="molecule type" value="Genomic_DNA"/>
</dbReference>
<evidence type="ECO:0000256" key="5">
    <source>
        <dbReference type="ARBA" id="ARBA00022692"/>
    </source>
</evidence>
<sequence>MFQKLPKARAHNLFQKARRQRPAKLSGQGFTLIELLIVTTILMILLIIVLARLGTFGGQVDLNTASQRILSTLQRARNQTLASENETVYGVHFETTKYVLFQGATYDPLDTNNVDYDLDTTEIYGVNFAGSTGNDVVFDRVRGTTSNNGSVSIRLLADNSKTQTILVSFQGQASLQETVTPTGTRVTDTRHIHLVFGWSMQSSTTMRLIFSDPGNPDVIEDIPIQNYIGGGKFDWEGTVDVYGDDQELKIHSHVLDASDTTLSVHRDHRKNDKALEIQIDGTTVVNYDAAGVATPGFINQLIIQ</sequence>
<keyword evidence="7 8" id="KW-0472">Membrane</keyword>
<organism evidence="10 11">
    <name type="scientific">Candidatus Woykebacteria bacterium RBG_19FT_COMBO_43_10</name>
    <dbReference type="NCBI Taxonomy" id="1802598"/>
    <lineage>
        <taxon>Bacteria</taxon>
        <taxon>Candidatus Woykeibacteriota</taxon>
    </lineage>
</organism>
<evidence type="ECO:0000259" key="9">
    <source>
        <dbReference type="Pfam" id="PF12019"/>
    </source>
</evidence>
<comment type="subcellular location">
    <subcellularLocation>
        <location evidence="1">Cell inner membrane</location>
        <topology evidence="1">Single-pass membrane protein</topology>
    </subcellularLocation>
</comment>
<name>A0A1G1WJL2_9BACT</name>
<evidence type="ECO:0000256" key="3">
    <source>
        <dbReference type="ARBA" id="ARBA00022481"/>
    </source>
</evidence>
<accession>A0A1G1WJL2</accession>
<keyword evidence="6 8" id="KW-1133">Transmembrane helix</keyword>
<keyword evidence="2" id="KW-1003">Cell membrane</keyword>
<feature type="transmembrane region" description="Helical" evidence="8">
    <location>
        <begin position="29"/>
        <end position="51"/>
    </location>
</feature>
<comment type="caution">
    <text evidence="10">The sequence shown here is derived from an EMBL/GenBank/DDBJ whole genome shotgun (WGS) entry which is preliminary data.</text>
</comment>
<protein>
    <recommendedName>
        <fullName evidence="9">General secretion pathway GspH domain-containing protein</fullName>
    </recommendedName>
</protein>
<evidence type="ECO:0000256" key="4">
    <source>
        <dbReference type="ARBA" id="ARBA00022519"/>
    </source>
</evidence>
<evidence type="ECO:0000313" key="10">
    <source>
        <dbReference type="EMBL" id="OGY27873.1"/>
    </source>
</evidence>
<feature type="domain" description="General secretion pathway GspH" evidence="9">
    <location>
        <begin position="65"/>
        <end position="171"/>
    </location>
</feature>
<dbReference type="InterPro" id="IPR012902">
    <property type="entry name" value="N_methyl_site"/>
</dbReference>
<evidence type="ECO:0000256" key="8">
    <source>
        <dbReference type="SAM" id="Phobius"/>
    </source>
</evidence>
<keyword evidence="3" id="KW-0488">Methylation</keyword>
<dbReference type="Pfam" id="PF07963">
    <property type="entry name" value="N_methyl"/>
    <property type="match status" value="1"/>
</dbReference>
<evidence type="ECO:0000256" key="2">
    <source>
        <dbReference type="ARBA" id="ARBA00022475"/>
    </source>
</evidence>
<evidence type="ECO:0000313" key="11">
    <source>
        <dbReference type="Proteomes" id="UP000176645"/>
    </source>
</evidence>
<dbReference type="GO" id="GO:0015628">
    <property type="term" value="P:protein secretion by the type II secretion system"/>
    <property type="evidence" value="ECO:0007669"/>
    <property type="project" value="InterPro"/>
</dbReference>
<keyword evidence="4" id="KW-0997">Cell inner membrane</keyword>
<keyword evidence="5 8" id="KW-0812">Transmembrane</keyword>
<dbReference type="Pfam" id="PF12019">
    <property type="entry name" value="GspH"/>
    <property type="match status" value="1"/>
</dbReference>
<evidence type="ECO:0000256" key="7">
    <source>
        <dbReference type="ARBA" id="ARBA00023136"/>
    </source>
</evidence>
<dbReference type="GO" id="GO:0005886">
    <property type="term" value="C:plasma membrane"/>
    <property type="evidence" value="ECO:0007669"/>
    <property type="project" value="UniProtKB-SubCell"/>
</dbReference>
<dbReference type="SUPFAM" id="SSF54523">
    <property type="entry name" value="Pili subunits"/>
    <property type="match status" value="1"/>
</dbReference>
<dbReference type="AlphaFoldDB" id="A0A1G1WJL2"/>
<proteinExistence type="predicted"/>
<dbReference type="GO" id="GO:0015627">
    <property type="term" value="C:type II protein secretion system complex"/>
    <property type="evidence" value="ECO:0007669"/>
    <property type="project" value="InterPro"/>
</dbReference>
<dbReference type="PROSITE" id="PS00409">
    <property type="entry name" value="PROKAR_NTER_METHYL"/>
    <property type="match status" value="1"/>
</dbReference>
<gene>
    <name evidence="10" type="ORF">A2Z42_02200</name>
</gene>
<dbReference type="Gene3D" id="3.30.700.10">
    <property type="entry name" value="Glycoprotein, Type 4 Pilin"/>
    <property type="match status" value="1"/>
</dbReference>
<dbReference type="Proteomes" id="UP000176645">
    <property type="component" value="Unassembled WGS sequence"/>
</dbReference>
<reference evidence="10 11" key="1">
    <citation type="journal article" date="2016" name="Nat. Commun.">
        <title>Thousands of microbial genomes shed light on interconnected biogeochemical processes in an aquifer system.</title>
        <authorList>
            <person name="Anantharaman K."/>
            <person name="Brown C.T."/>
            <person name="Hug L.A."/>
            <person name="Sharon I."/>
            <person name="Castelle C.J."/>
            <person name="Probst A.J."/>
            <person name="Thomas B.C."/>
            <person name="Singh A."/>
            <person name="Wilkins M.J."/>
            <person name="Karaoz U."/>
            <person name="Brodie E.L."/>
            <person name="Williams K.H."/>
            <person name="Hubbard S.S."/>
            <person name="Banfield J.F."/>
        </authorList>
    </citation>
    <scope>NUCLEOTIDE SEQUENCE [LARGE SCALE GENOMIC DNA]</scope>
</reference>
<evidence type="ECO:0000256" key="1">
    <source>
        <dbReference type="ARBA" id="ARBA00004377"/>
    </source>
</evidence>
<dbReference type="InterPro" id="IPR022346">
    <property type="entry name" value="T2SS_GspH"/>
</dbReference>